<evidence type="ECO:0000259" key="2">
    <source>
        <dbReference type="Pfam" id="PF04264"/>
    </source>
</evidence>
<organism evidence="3 4">
    <name type="scientific">Chitinophaga rupis</name>
    <dbReference type="NCBI Taxonomy" id="573321"/>
    <lineage>
        <taxon>Bacteria</taxon>
        <taxon>Pseudomonadati</taxon>
        <taxon>Bacteroidota</taxon>
        <taxon>Chitinophagia</taxon>
        <taxon>Chitinophagales</taxon>
        <taxon>Chitinophagaceae</taxon>
        <taxon>Chitinophaga</taxon>
    </lineage>
</organism>
<keyword evidence="1" id="KW-1133">Transmembrane helix</keyword>
<keyword evidence="4" id="KW-1185">Reference proteome</keyword>
<accession>A0A1H7ZMP8</accession>
<dbReference type="STRING" id="573321.SAMN04488505_105146"/>
<dbReference type="InterPro" id="IPR007372">
    <property type="entry name" value="Lipid/polyisoprenoid-bd_YceI"/>
</dbReference>
<name>A0A1H7ZMP8_9BACT</name>
<reference evidence="3 4" key="1">
    <citation type="submission" date="2016-10" db="EMBL/GenBank/DDBJ databases">
        <authorList>
            <person name="de Groot N.N."/>
        </authorList>
    </citation>
    <scope>NUCLEOTIDE SEQUENCE [LARGE SCALE GENOMIC DNA]</scope>
    <source>
        <strain evidence="3 4">DSM 21039</strain>
    </source>
</reference>
<evidence type="ECO:0000256" key="1">
    <source>
        <dbReference type="SAM" id="Phobius"/>
    </source>
</evidence>
<dbReference type="Proteomes" id="UP000198984">
    <property type="component" value="Unassembled WGS sequence"/>
</dbReference>
<dbReference type="InterPro" id="IPR036761">
    <property type="entry name" value="TTHA0802/YceI-like_sf"/>
</dbReference>
<gene>
    <name evidence="3" type="ORF">SAMN04488505_105146</name>
</gene>
<proteinExistence type="predicted"/>
<dbReference type="SUPFAM" id="SSF101874">
    <property type="entry name" value="YceI-like"/>
    <property type="match status" value="1"/>
</dbReference>
<feature type="transmembrane region" description="Helical" evidence="1">
    <location>
        <begin position="7"/>
        <end position="28"/>
    </location>
</feature>
<protein>
    <submittedName>
        <fullName evidence="3">YceI-like domain-containing protein</fullName>
    </submittedName>
</protein>
<dbReference type="AlphaFoldDB" id="A0A1H7ZMP8"/>
<keyword evidence="1" id="KW-0812">Transmembrane</keyword>
<dbReference type="Gene3D" id="2.40.128.110">
    <property type="entry name" value="Lipid/polyisoprenoid-binding, YceI-like"/>
    <property type="match status" value="1"/>
</dbReference>
<keyword evidence="1" id="KW-0472">Membrane</keyword>
<feature type="domain" description="Lipid/polyisoprenoid-binding YceI-like" evidence="2">
    <location>
        <begin position="84"/>
        <end position="212"/>
    </location>
</feature>
<evidence type="ECO:0000313" key="3">
    <source>
        <dbReference type="EMBL" id="SEM59842.1"/>
    </source>
</evidence>
<evidence type="ECO:0000313" key="4">
    <source>
        <dbReference type="Proteomes" id="UP000198984"/>
    </source>
</evidence>
<dbReference type="Pfam" id="PF04264">
    <property type="entry name" value="YceI"/>
    <property type="match status" value="1"/>
</dbReference>
<sequence length="220" mass="24679">MLLRADLLYYSLFNFFAMIIQHLSLALLTCLATMQPLHEATNAPEKWVITKGCTLRVNGSTNMNKFSCSIQDYTNPDTLTIQRSCSKNAAVSLSGSIGLPVADFNCLSNVMTNDLRKTLKVKEHPRLTITFVSLKQYPAPGLRQEATCGTVNIELAGVSKTFQINYHISRDEQQVIHLTGNQQIKFTDFNLTPPRKLGGMIRANDLLDVEFNLYLKIAYN</sequence>
<dbReference type="EMBL" id="FOBB01000005">
    <property type="protein sequence ID" value="SEM59842.1"/>
    <property type="molecule type" value="Genomic_DNA"/>
</dbReference>